<evidence type="ECO:0000256" key="9">
    <source>
        <dbReference type="ARBA" id="ARBA00022741"/>
    </source>
</evidence>
<dbReference type="Proteomes" id="UP000185628">
    <property type="component" value="Unassembled WGS sequence"/>
</dbReference>
<dbReference type="Pfam" id="PF01406">
    <property type="entry name" value="tRNA-synt_1e"/>
    <property type="match status" value="1"/>
</dbReference>
<evidence type="ECO:0000256" key="8">
    <source>
        <dbReference type="ARBA" id="ARBA00022723"/>
    </source>
</evidence>
<dbReference type="Gene3D" id="1.20.120.640">
    <property type="entry name" value="Anticodon-binding domain of a subclass of class I aminoacyl-tRNA synthetases"/>
    <property type="match status" value="1"/>
</dbReference>
<dbReference type="GO" id="GO:0010125">
    <property type="term" value="P:mycothiol biosynthetic process"/>
    <property type="evidence" value="ECO:0007669"/>
    <property type="project" value="InterPro"/>
</dbReference>
<dbReference type="SUPFAM" id="SSF52374">
    <property type="entry name" value="Nucleotidylyl transferase"/>
    <property type="match status" value="1"/>
</dbReference>
<evidence type="ECO:0000256" key="12">
    <source>
        <dbReference type="ARBA" id="ARBA00033376"/>
    </source>
</evidence>
<dbReference type="InterPro" id="IPR024909">
    <property type="entry name" value="Cys-tRNA/MSH_ligase"/>
</dbReference>
<dbReference type="OrthoDB" id="9815130at2"/>
<dbReference type="Gene3D" id="3.40.50.620">
    <property type="entry name" value="HUPs"/>
    <property type="match status" value="1"/>
</dbReference>
<dbReference type="AlphaFoldDB" id="A0A1Q5Q4W2"/>
<evidence type="ECO:0000313" key="16">
    <source>
        <dbReference type="EMBL" id="OKL54865.1"/>
    </source>
</evidence>
<evidence type="ECO:0000256" key="14">
    <source>
        <dbReference type="SAM" id="MobiDB-lite"/>
    </source>
</evidence>
<evidence type="ECO:0000256" key="4">
    <source>
        <dbReference type="ARBA" id="ARBA00011245"/>
    </source>
</evidence>
<evidence type="ECO:0000256" key="10">
    <source>
        <dbReference type="ARBA" id="ARBA00022833"/>
    </source>
</evidence>
<dbReference type="RefSeq" id="WP_073715714.1">
    <property type="nucleotide sequence ID" value="NZ_MQVR01000006.1"/>
</dbReference>
<reference evidence="17" key="1">
    <citation type="submission" date="2016-12" db="EMBL/GenBank/DDBJ databases">
        <authorList>
            <person name="Meng X."/>
        </authorList>
    </citation>
    <scope>NUCLEOTIDE SEQUENCE [LARGE SCALE GENOMIC DNA]</scope>
    <source>
        <strain evidence="17">DSM 19116</strain>
    </source>
</reference>
<dbReference type="GO" id="GO:0005829">
    <property type="term" value="C:cytosol"/>
    <property type="evidence" value="ECO:0007669"/>
    <property type="project" value="TreeGrafter"/>
</dbReference>
<keyword evidence="11" id="KW-0067">ATP-binding</keyword>
<dbReference type="NCBIfam" id="TIGR03447">
    <property type="entry name" value="mycothiol_MshC"/>
    <property type="match status" value="1"/>
</dbReference>
<accession>A0A1Q5Q4W2</accession>
<organism evidence="16 17">
    <name type="scientific">Bowdeniella nasicola</name>
    <dbReference type="NCBI Taxonomy" id="208480"/>
    <lineage>
        <taxon>Bacteria</taxon>
        <taxon>Bacillati</taxon>
        <taxon>Actinomycetota</taxon>
        <taxon>Actinomycetes</taxon>
        <taxon>Actinomycetales</taxon>
        <taxon>Actinomycetaceae</taxon>
        <taxon>Bowdeniella</taxon>
    </lineage>
</organism>
<sequence length="421" mass="45894">MESWRSPHVPDLAHEAPAPVRLGPDGEIPETQVRLYVCGITPYDATHLGHAATYLTFDSLVRTLRAGGHEVTYVQNVTDIDDPLLERAEKIGVDWRELATSQIDLFRSDMTNLRVLAPDHYVGAVESIDLVVQAVERMGDTYRLADAAAGSDDVYADVSADERFGEVSGFSREEMLDVFAKRGGDPERAGKRDALDPLLWRGKREGEPDWDGQSLVAGRPGWHIECAAIGEHYLGGAPTIVGGGSDLLFPHHEMSAMHLRSMGYEDSALYLHAGMIGYEGEKMSKSLGNLVLVSKLVEQGVDPRVVRLAMLDHHYADDHHWTDADLERASERLAAYQQAVKDRREGGAMTALVVHDCMTDDLDTPAALWALDAWAAGDAPRVAGGDQREEIADLLTTVDALLGICLIGGPFDTACGCLESL</sequence>
<dbReference type="GO" id="GO:0035446">
    <property type="term" value="F:cysteine-glucosaminylinositol ligase activity"/>
    <property type="evidence" value="ECO:0007669"/>
    <property type="project" value="UniProtKB-EC"/>
</dbReference>
<dbReference type="PRINTS" id="PR00983">
    <property type="entry name" value="TRNASYNTHCYS"/>
</dbReference>
<comment type="caution">
    <text evidence="16">The sequence shown here is derived from an EMBL/GenBank/DDBJ whole genome shotgun (WGS) entry which is preliminary data.</text>
</comment>
<comment type="subunit">
    <text evidence="4">Monomer.</text>
</comment>
<evidence type="ECO:0000256" key="1">
    <source>
        <dbReference type="ARBA" id="ARBA00001947"/>
    </source>
</evidence>
<dbReference type="InterPro" id="IPR017812">
    <property type="entry name" value="Mycothiol_ligase_MshC"/>
</dbReference>
<dbReference type="EC" id="6.3.1.13" evidence="5"/>
<name>A0A1Q5Q4W2_9ACTO</name>
<keyword evidence="9" id="KW-0547">Nucleotide-binding</keyword>
<comment type="similarity">
    <text evidence="3">Belongs to the class-I aminoacyl-tRNA synthetase family. MshC subfamily.</text>
</comment>
<dbReference type="STRING" id="208480.SAMN02910418_01544"/>
<proteinExistence type="inferred from homology"/>
<keyword evidence="10" id="KW-0862">Zinc</keyword>
<keyword evidence="8" id="KW-0479">Metal-binding</keyword>
<comment type="catalytic activity">
    <reaction evidence="13">
        <text>1D-myo-inositol 2-amino-2-deoxy-alpha-D-glucopyranoside + L-cysteine + ATP = 1D-myo-inositol 2-(L-cysteinylamino)-2-deoxy-alpha-D-glucopyranoside + AMP + diphosphate + H(+)</text>
        <dbReference type="Rhea" id="RHEA:26176"/>
        <dbReference type="ChEBI" id="CHEBI:15378"/>
        <dbReference type="ChEBI" id="CHEBI:30616"/>
        <dbReference type="ChEBI" id="CHEBI:33019"/>
        <dbReference type="ChEBI" id="CHEBI:35235"/>
        <dbReference type="ChEBI" id="CHEBI:58886"/>
        <dbReference type="ChEBI" id="CHEBI:58887"/>
        <dbReference type="ChEBI" id="CHEBI:456215"/>
        <dbReference type="EC" id="6.3.1.13"/>
    </reaction>
</comment>
<keyword evidence="17" id="KW-1185">Reference proteome</keyword>
<evidence type="ECO:0000256" key="5">
    <source>
        <dbReference type="ARBA" id="ARBA00012088"/>
    </source>
</evidence>
<dbReference type="PANTHER" id="PTHR10890:SF3">
    <property type="entry name" value="CYSTEINE--TRNA LIGASE, CYTOPLASMIC"/>
    <property type="match status" value="1"/>
</dbReference>
<dbReference type="GO" id="GO:0004817">
    <property type="term" value="F:cysteine-tRNA ligase activity"/>
    <property type="evidence" value="ECO:0007669"/>
    <property type="project" value="TreeGrafter"/>
</dbReference>
<evidence type="ECO:0000256" key="11">
    <source>
        <dbReference type="ARBA" id="ARBA00022840"/>
    </source>
</evidence>
<dbReference type="GO" id="GO:0006423">
    <property type="term" value="P:cysteinyl-tRNA aminoacylation"/>
    <property type="evidence" value="ECO:0007669"/>
    <property type="project" value="TreeGrafter"/>
</dbReference>
<evidence type="ECO:0000256" key="7">
    <source>
        <dbReference type="ARBA" id="ARBA00022598"/>
    </source>
</evidence>
<dbReference type="InterPro" id="IPR014729">
    <property type="entry name" value="Rossmann-like_a/b/a_fold"/>
</dbReference>
<evidence type="ECO:0000313" key="17">
    <source>
        <dbReference type="Proteomes" id="UP000185628"/>
    </source>
</evidence>
<feature type="region of interest" description="Disordered" evidence="14">
    <location>
        <begin position="1"/>
        <end position="25"/>
    </location>
</feature>
<evidence type="ECO:0000256" key="3">
    <source>
        <dbReference type="ARBA" id="ARBA00007723"/>
    </source>
</evidence>
<comment type="cofactor">
    <cofactor evidence="1">
        <name>Zn(2+)</name>
        <dbReference type="ChEBI" id="CHEBI:29105"/>
    </cofactor>
</comment>
<protein>
    <recommendedName>
        <fullName evidence="6">L-cysteine:1D-myo-inositol 2-amino-2-deoxy-alpha-D-glucopyranoside ligase</fullName>
        <ecNumber evidence="5">6.3.1.13</ecNumber>
    </recommendedName>
    <alternativeName>
        <fullName evidence="12">Mycothiol ligase</fullName>
    </alternativeName>
</protein>
<dbReference type="GO" id="GO:0005524">
    <property type="term" value="F:ATP binding"/>
    <property type="evidence" value="ECO:0007669"/>
    <property type="project" value="UniProtKB-KW"/>
</dbReference>
<evidence type="ECO:0000256" key="13">
    <source>
        <dbReference type="ARBA" id="ARBA00048350"/>
    </source>
</evidence>
<evidence type="ECO:0000256" key="6">
    <source>
        <dbReference type="ARBA" id="ARBA00020068"/>
    </source>
</evidence>
<dbReference type="PANTHER" id="PTHR10890">
    <property type="entry name" value="CYSTEINYL-TRNA SYNTHETASE"/>
    <property type="match status" value="1"/>
</dbReference>
<keyword evidence="7 16" id="KW-0436">Ligase</keyword>
<feature type="domain" description="tRNA synthetases class I catalytic" evidence="15">
    <location>
        <begin position="30"/>
        <end position="330"/>
    </location>
</feature>
<gene>
    <name evidence="16" type="ORF">BSZ39_01955</name>
</gene>
<evidence type="ECO:0000259" key="15">
    <source>
        <dbReference type="Pfam" id="PF01406"/>
    </source>
</evidence>
<dbReference type="InterPro" id="IPR032678">
    <property type="entry name" value="tRNA-synt_1_cat_dom"/>
</dbReference>
<dbReference type="EMBL" id="MQVR01000006">
    <property type="protein sequence ID" value="OKL54865.1"/>
    <property type="molecule type" value="Genomic_DNA"/>
</dbReference>
<comment type="function">
    <text evidence="2">Catalyzes the ATP-dependent condensation of GlcN-Ins and L-cysteine to form L-Cys-GlcN-Ins.</text>
</comment>
<evidence type="ECO:0000256" key="2">
    <source>
        <dbReference type="ARBA" id="ARBA00003679"/>
    </source>
</evidence>
<dbReference type="GO" id="GO:0046872">
    <property type="term" value="F:metal ion binding"/>
    <property type="evidence" value="ECO:0007669"/>
    <property type="project" value="UniProtKB-KW"/>
</dbReference>